<dbReference type="RefSeq" id="WP_253763330.1">
    <property type="nucleotide sequence ID" value="NZ_JAMZDZ010000001.1"/>
</dbReference>
<feature type="transmembrane region" description="Helical" evidence="1">
    <location>
        <begin position="84"/>
        <end position="105"/>
    </location>
</feature>
<reference evidence="3" key="1">
    <citation type="journal article" date="2019" name="Int. J. Syst. Evol. Microbiol.">
        <title>The Global Catalogue of Microorganisms (GCM) 10K type strain sequencing project: providing services to taxonomists for standard genome sequencing and annotation.</title>
        <authorList>
            <consortium name="The Broad Institute Genomics Platform"/>
            <consortium name="The Broad Institute Genome Sequencing Center for Infectious Disease"/>
            <person name="Wu L."/>
            <person name="Ma J."/>
        </authorList>
    </citation>
    <scope>NUCLEOTIDE SEQUENCE [LARGE SCALE GENOMIC DNA]</scope>
    <source>
        <strain evidence="3">CGMCC 4.7289</strain>
    </source>
</reference>
<organism evidence="2 3">
    <name type="scientific">Hamadaea flava</name>
    <dbReference type="NCBI Taxonomy" id="1742688"/>
    <lineage>
        <taxon>Bacteria</taxon>
        <taxon>Bacillati</taxon>
        <taxon>Actinomycetota</taxon>
        <taxon>Actinomycetes</taxon>
        <taxon>Micromonosporales</taxon>
        <taxon>Micromonosporaceae</taxon>
        <taxon>Hamadaea</taxon>
    </lineage>
</organism>
<keyword evidence="1" id="KW-1133">Transmembrane helix</keyword>
<name>A0ABV8LVU0_9ACTN</name>
<dbReference type="EMBL" id="JBHSAY010000017">
    <property type="protein sequence ID" value="MFC4134890.1"/>
    <property type="molecule type" value="Genomic_DNA"/>
</dbReference>
<gene>
    <name evidence="2" type="ORF">ACFOZ4_30130</name>
</gene>
<evidence type="ECO:0000256" key="1">
    <source>
        <dbReference type="SAM" id="Phobius"/>
    </source>
</evidence>
<accession>A0ABV8LVU0</accession>
<keyword evidence="3" id="KW-1185">Reference proteome</keyword>
<proteinExistence type="predicted"/>
<comment type="caution">
    <text evidence="2">The sequence shown here is derived from an EMBL/GenBank/DDBJ whole genome shotgun (WGS) entry which is preliminary data.</text>
</comment>
<keyword evidence="1" id="KW-0812">Transmembrane</keyword>
<feature type="transmembrane region" description="Helical" evidence="1">
    <location>
        <begin position="257"/>
        <end position="274"/>
    </location>
</feature>
<dbReference type="Proteomes" id="UP001595816">
    <property type="component" value="Unassembled WGS sequence"/>
</dbReference>
<feature type="transmembrane region" description="Helical" evidence="1">
    <location>
        <begin position="23"/>
        <end position="44"/>
    </location>
</feature>
<protein>
    <submittedName>
        <fullName evidence="2">Uncharacterized protein</fullName>
    </submittedName>
</protein>
<evidence type="ECO:0000313" key="3">
    <source>
        <dbReference type="Proteomes" id="UP001595816"/>
    </source>
</evidence>
<keyword evidence="1" id="KW-0472">Membrane</keyword>
<feature type="transmembrane region" description="Helical" evidence="1">
    <location>
        <begin position="111"/>
        <end position="130"/>
    </location>
</feature>
<evidence type="ECO:0000313" key="2">
    <source>
        <dbReference type="EMBL" id="MFC4134890.1"/>
    </source>
</evidence>
<feature type="transmembrane region" description="Helical" evidence="1">
    <location>
        <begin position="222"/>
        <end position="245"/>
    </location>
</feature>
<sequence length="346" mass="37096">MALDLGQAAAPWRAVRAGNAARYLRAFVFAGIGTVLLIRVYLGMTGYPKLGGGNLHIAHMLWGGLLMVVAIGAATILYGRSARFAAAVVGGVGFGLFVDEVGKFITQDNDYFYRPAASIIYLVFAILLLLDRRWRNRAVPTRDQRRADAVDLALGGIVVGVTERQRADAIRSVGVPDDELDRAVLHLLEALPARDETAGRPWWRRPADWAGATRDRLAQRQWAINVAAGWIIAQPVLFPVIGVAIDAGRLETGPTVVAVLVTLVMTALGIAGAYRLRRDRAAAMRWFGLALSIDLMVGQVFKFTLNQFAAVPALAVDLLLLSIVNAAQLAAANPAEGSPRADIGGA</sequence>
<feature type="transmembrane region" description="Helical" evidence="1">
    <location>
        <begin position="56"/>
        <end position="77"/>
    </location>
</feature>